<dbReference type="Pfam" id="PF01145">
    <property type="entry name" value="Band_7"/>
    <property type="match status" value="1"/>
</dbReference>
<dbReference type="PANTHER" id="PTHR43446:SF1">
    <property type="entry name" value="BAND 7 DOMAIN-CONTAINING PROTEIN"/>
    <property type="match status" value="1"/>
</dbReference>
<dbReference type="CDD" id="cd03402">
    <property type="entry name" value="SPFH_like_u2"/>
    <property type="match status" value="1"/>
</dbReference>
<evidence type="ECO:0000256" key="1">
    <source>
        <dbReference type="ARBA" id="ARBA00004167"/>
    </source>
</evidence>
<organism evidence="4 5">
    <name type="scientific">Urbifossiella limnaea</name>
    <dbReference type="NCBI Taxonomy" id="2528023"/>
    <lineage>
        <taxon>Bacteria</taxon>
        <taxon>Pseudomonadati</taxon>
        <taxon>Planctomycetota</taxon>
        <taxon>Planctomycetia</taxon>
        <taxon>Gemmatales</taxon>
        <taxon>Gemmataceae</taxon>
        <taxon>Urbifossiella</taxon>
    </lineage>
</organism>
<dbReference type="SMART" id="SM00244">
    <property type="entry name" value="PHB"/>
    <property type="match status" value="1"/>
</dbReference>
<feature type="transmembrane region" description="Helical" evidence="2">
    <location>
        <begin position="28"/>
        <end position="48"/>
    </location>
</feature>
<evidence type="ECO:0000313" key="4">
    <source>
        <dbReference type="EMBL" id="QDU20269.1"/>
    </source>
</evidence>
<reference evidence="4 5" key="1">
    <citation type="submission" date="2019-02" db="EMBL/GenBank/DDBJ databases">
        <title>Deep-cultivation of Planctomycetes and their phenomic and genomic characterization uncovers novel biology.</title>
        <authorList>
            <person name="Wiegand S."/>
            <person name="Jogler M."/>
            <person name="Boedeker C."/>
            <person name="Pinto D."/>
            <person name="Vollmers J."/>
            <person name="Rivas-Marin E."/>
            <person name="Kohn T."/>
            <person name="Peeters S.H."/>
            <person name="Heuer A."/>
            <person name="Rast P."/>
            <person name="Oberbeckmann S."/>
            <person name="Bunk B."/>
            <person name="Jeske O."/>
            <person name="Meyerdierks A."/>
            <person name="Storesund J.E."/>
            <person name="Kallscheuer N."/>
            <person name="Luecker S."/>
            <person name="Lage O.M."/>
            <person name="Pohl T."/>
            <person name="Merkel B.J."/>
            <person name="Hornburger P."/>
            <person name="Mueller R.-W."/>
            <person name="Bruemmer F."/>
            <person name="Labrenz M."/>
            <person name="Spormann A.M."/>
            <person name="Op den Camp H."/>
            <person name="Overmann J."/>
            <person name="Amann R."/>
            <person name="Jetten M.S.M."/>
            <person name="Mascher T."/>
            <person name="Medema M.H."/>
            <person name="Devos D.P."/>
            <person name="Kaster A.-K."/>
            <person name="Ovreas L."/>
            <person name="Rohde M."/>
            <person name="Galperin M.Y."/>
            <person name="Jogler C."/>
        </authorList>
    </citation>
    <scope>NUCLEOTIDE SEQUENCE [LARGE SCALE GENOMIC DNA]</scope>
    <source>
        <strain evidence="4 5">ETA_A1</strain>
    </source>
</reference>
<keyword evidence="2" id="KW-0812">Transmembrane</keyword>
<protein>
    <submittedName>
        <fullName evidence="4">SPFH domain / Band 7 family protein</fullName>
    </submittedName>
</protein>
<dbReference type="AlphaFoldDB" id="A0A517XRZ5"/>
<dbReference type="Gene3D" id="3.30.479.30">
    <property type="entry name" value="Band 7 domain"/>
    <property type="match status" value="1"/>
</dbReference>
<name>A0A517XRZ5_9BACT</name>
<comment type="subcellular location">
    <subcellularLocation>
        <location evidence="1">Membrane</location>
        <topology evidence="1">Single-pass membrane protein</topology>
    </subcellularLocation>
</comment>
<dbReference type="PANTHER" id="PTHR43446">
    <property type="entry name" value="MEMBRANE PROTEIN-RELATED"/>
    <property type="match status" value="1"/>
</dbReference>
<keyword evidence="2" id="KW-0472">Membrane</keyword>
<evidence type="ECO:0000256" key="2">
    <source>
        <dbReference type="SAM" id="Phobius"/>
    </source>
</evidence>
<evidence type="ECO:0000259" key="3">
    <source>
        <dbReference type="SMART" id="SM00244"/>
    </source>
</evidence>
<dbReference type="Proteomes" id="UP000319576">
    <property type="component" value="Chromosome"/>
</dbReference>
<dbReference type="EMBL" id="CP036273">
    <property type="protein sequence ID" value="QDU20269.1"/>
    <property type="molecule type" value="Genomic_DNA"/>
</dbReference>
<keyword evidence="2" id="KW-1133">Transmembrane helix</keyword>
<dbReference type="InterPro" id="IPR001107">
    <property type="entry name" value="Band_7"/>
</dbReference>
<keyword evidence="5" id="KW-1185">Reference proteome</keyword>
<dbReference type="InterPro" id="IPR036013">
    <property type="entry name" value="Band_7/SPFH_dom_sf"/>
</dbReference>
<dbReference type="SUPFAM" id="SSF117892">
    <property type="entry name" value="Band 7/SPFH domain"/>
    <property type="match status" value="1"/>
</dbReference>
<evidence type="ECO:0000313" key="5">
    <source>
        <dbReference type="Proteomes" id="UP000319576"/>
    </source>
</evidence>
<dbReference type="KEGG" id="uli:ETAA1_22150"/>
<proteinExistence type="predicted"/>
<feature type="domain" description="Band 7" evidence="3">
    <location>
        <begin position="44"/>
        <end position="231"/>
    </location>
</feature>
<gene>
    <name evidence="4" type="ORF">ETAA1_22150</name>
</gene>
<dbReference type="GO" id="GO:0016020">
    <property type="term" value="C:membrane"/>
    <property type="evidence" value="ECO:0007669"/>
    <property type="project" value="UniProtKB-SubCell"/>
</dbReference>
<sequence length="299" mass="32477">MGLAWVLALLGGIIGLIALAAKWREPLLIWVIVPLGLMWLVSLFGFVVNGPNQARVVQLFGTYVGTIREVGFFYGNPFYWRTRVSLRVRTFETGVQRTEEKKDASGNVTAAATQRRQPLKVNDADGTPIEIAAVVVWKVTNAAGAVFNVDSYEGYVETQADAALRALASRYYYDAPAEASHSLRGHIEEVALQLKQDIQARMAPAGVEMIEARISYLAYAPEIAAAMLQRQQAGAIVAARAQIVAGAVGIVQHALEQLEQSKVVELDGERRAAMVSNLLVVLCGHSTPQPVLNTGTLYT</sequence>
<accession>A0A517XRZ5</accession>